<evidence type="ECO:0000313" key="2">
    <source>
        <dbReference type="Proteomes" id="UP000233535"/>
    </source>
</evidence>
<evidence type="ECO:0000313" key="1">
    <source>
        <dbReference type="EMBL" id="PKQ63176.1"/>
    </source>
</evidence>
<evidence type="ECO:0008006" key="3">
    <source>
        <dbReference type="Google" id="ProtNLM"/>
    </source>
</evidence>
<dbReference type="Proteomes" id="UP000233535">
    <property type="component" value="Unassembled WGS sequence"/>
</dbReference>
<dbReference type="Pfam" id="PF08889">
    <property type="entry name" value="WbqC"/>
    <property type="match status" value="1"/>
</dbReference>
<keyword evidence="2" id="KW-1185">Reference proteome</keyword>
<gene>
    <name evidence="1" type="ORF">BZG02_10485</name>
</gene>
<dbReference type="EMBL" id="MVDD01000006">
    <property type="protein sequence ID" value="PKQ63176.1"/>
    <property type="molecule type" value="Genomic_DNA"/>
</dbReference>
<accession>A0A2N3HYM2</accession>
<comment type="caution">
    <text evidence="1">The sequence shown here is derived from an EMBL/GenBank/DDBJ whole genome shotgun (WGS) entry which is preliminary data.</text>
</comment>
<dbReference type="InterPro" id="IPR014985">
    <property type="entry name" value="WbqC"/>
</dbReference>
<dbReference type="AlphaFoldDB" id="A0A2N3HYM2"/>
<organism evidence="1 2">
    <name type="scientific">Labilibaculum filiforme</name>
    <dbReference type="NCBI Taxonomy" id="1940526"/>
    <lineage>
        <taxon>Bacteria</taxon>
        <taxon>Pseudomonadati</taxon>
        <taxon>Bacteroidota</taxon>
        <taxon>Bacteroidia</taxon>
        <taxon>Marinilabiliales</taxon>
        <taxon>Marinifilaceae</taxon>
        <taxon>Labilibaculum</taxon>
    </lineage>
</organism>
<protein>
    <recommendedName>
        <fullName evidence="3">WbqC-like protein</fullName>
    </recommendedName>
</protein>
<reference evidence="1 2" key="1">
    <citation type="journal article" date="2017" name="Front. Microbiol.">
        <title>Labilibaculum manganireducens gen. nov., sp. nov. and Labilibaculum filiforme sp. nov., Novel Bacteroidetes Isolated from Subsurface Sediments of the Baltic Sea.</title>
        <authorList>
            <person name="Vandieken V."/>
            <person name="Marshall I.P."/>
            <person name="Niemann H."/>
            <person name="Engelen B."/>
            <person name="Cypionka H."/>
        </authorList>
    </citation>
    <scope>NUCLEOTIDE SEQUENCE [LARGE SCALE GENOMIC DNA]</scope>
    <source>
        <strain evidence="1 2">59.16B</strain>
    </source>
</reference>
<dbReference type="RefSeq" id="WP_101261382.1">
    <property type="nucleotide sequence ID" value="NZ_MVDD01000006.1"/>
</dbReference>
<sequence>MNNTKVLLATSFFAPIQYYCKLIQYPEIVIEQWEHYSKQSYRNRCNIYGANGVLPLSIPVVKATNKKVLTKDVKISYDTNWQKLHWKGIEAAYKSSPFYEYYIDDLERFFTQKWDSLLEYNNEIQSEIFGILELEPNIQFTNDFIEFGSPEFDDFREIIHPKSSKQGPDNTFKAKAYTQVFGDKYGFIENLSILDLIFNLGPDSLDYLESVHSNL</sequence>
<dbReference type="OrthoDB" id="1523452at2"/>
<name>A0A2N3HYM2_9BACT</name>
<proteinExistence type="predicted"/>